<dbReference type="SUPFAM" id="SSF103473">
    <property type="entry name" value="MFS general substrate transporter"/>
    <property type="match status" value="1"/>
</dbReference>
<organism evidence="2 3">
    <name type="scientific">Blastomyces percursus</name>
    <dbReference type="NCBI Taxonomy" id="1658174"/>
    <lineage>
        <taxon>Eukaryota</taxon>
        <taxon>Fungi</taxon>
        <taxon>Dikarya</taxon>
        <taxon>Ascomycota</taxon>
        <taxon>Pezizomycotina</taxon>
        <taxon>Eurotiomycetes</taxon>
        <taxon>Eurotiomycetidae</taxon>
        <taxon>Onygenales</taxon>
        <taxon>Ajellomycetaceae</taxon>
        <taxon>Blastomyces</taxon>
    </lineage>
</organism>
<gene>
    <name evidence="2" type="ORF">ACJ73_10080</name>
</gene>
<dbReference type="InterPro" id="IPR036259">
    <property type="entry name" value="MFS_trans_sf"/>
</dbReference>
<keyword evidence="1" id="KW-1133">Transmembrane helix</keyword>
<dbReference type="AlphaFoldDB" id="A0A1J9NYX6"/>
<dbReference type="VEuPathDB" id="FungiDB:ACJ73_10080"/>
<keyword evidence="1" id="KW-0472">Membrane</keyword>
<name>A0A1J9NYX6_9EURO</name>
<evidence type="ECO:0000313" key="2">
    <source>
        <dbReference type="EMBL" id="OJD09809.1"/>
    </source>
</evidence>
<keyword evidence="3" id="KW-1185">Reference proteome</keyword>
<dbReference type="EMBL" id="LGTZ01003336">
    <property type="protein sequence ID" value="OJD09809.1"/>
    <property type="molecule type" value="Genomic_DNA"/>
</dbReference>
<feature type="transmembrane region" description="Helical" evidence="1">
    <location>
        <begin position="90"/>
        <end position="112"/>
    </location>
</feature>
<dbReference type="Proteomes" id="UP000242791">
    <property type="component" value="Unassembled WGS sequence"/>
</dbReference>
<comment type="caution">
    <text evidence="2">The sequence shown here is derived from an EMBL/GenBank/DDBJ whole genome shotgun (WGS) entry which is preliminary data.</text>
</comment>
<feature type="transmembrane region" description="Helical" evidence="1">
    <location>
        <begin position="27"/>
        <end position="48"/>
    </location>
</feature>
<evidence type="ECO:0000313" key="3">
    <source>
        <dbReference type="Proteomes" id="UP000242791"/>
    </source>
</evidence>
<feature type="non-terminal residue" evidence="2">
    <location>
        <position position="1"/>
    </location>
</feature>
<dbReference type="OrthoDB" id="10021397at2759"/>
<evidence type="ECO:0000256" key="1">
    <source>
        <dbReference type="SAM" id="Phobius"/>
    </source>
</evidence>
<reference evidence="2 3" key="1">
    <citation type="submission" date="2015-08" db="EMBL/GenBank/DDBJ databases">
        <title>Emmonsia species relationships and genome sequence.</title>
        <authorList>
            <person name="Cuomo C.A."/>
            <person name="Schwartz I.S."/>
            <person name="Kenyon C."/>
            <person name="De Hoog G.S."/>
            <person name="Govender N.P."/>
            <person name="Botha A."/>
            <person name="Moreno L."/>
            <person name="De Vries M."/>
            <person name="Munoz J.F."/>
            <person name="Stielow J.B."/>
        </authorList>
    </citation>
    <scope>NUCLEOTIDE SEQUENCE [LARGE SCALE GENOMIC DNA]</scope>
    <source>
        <strain evidence="2 3">EI222</strain>
    </source>
</reference>
<keyword evidence="1" id="KW-0812">Transmembrane</keyword>
<proteinExistence type="predicted"/>
<accession>A0A1J9NYX6</accession>
<sequence>FHIQQLLASVPSASVRLFSNRTSATGYILTILSSVLIQAISYFLPVYFQAVKGTTILRSGVYVLPFTDLCCRVWRAPQQIRRIPTPPRRWLLPLGILVSAFSPSLISTLPFLPRSFSN</sequence>
<protein>
    <submittedName>
        <fullName evidence="2">Uncharacterized protein</fullName>
    </submittedName>
</protein>